<protein>
    <recommendedName>
        <fullName evidence="1">non-specific serine/threonine protein kinase</fullName>
        <ecNumber evidence="1">2.7.11.1</ecNumber>
    </recommendedName>
</protein>
<dbReference type="InterPro" id="IPR052059">
    <property type="entry name" value="CR_Ser/Thr_kinase"/>
</dbReference>
<evidence type="ECO:0000256" key="6">
    <source>
        <dbReference type="ARBA" id="ARBA00022840"/>
    </source>
</evidence>
<feature type="non-terminal residue" evidence="11">
    <location>
        <position position="541"/>
    </location>
</feature>
<dbReference type="GO" id="GO:0005524">
    <property type="term" value="F:ATP binding"/>
    <property type="evidence" value="ECO:0007669"/>
    <property type="project" value="UniProtKB-KW"/>
</dbReference>
<feature type="domain" description="Protein kinase" evidence="10">
    <location>
        <begin position="378"/>
        <end position="541"/>
    </location>
</feature>
<reference evidence="11 12" key="1">
    <citation type="journal article" date="2014" name="Nat. Genet.">
        <title>Genome sequence of the hot pepper provides insights into the evolution of pungency in Capsicum species.</title>
        <authorList>
            <person name="Kim S."/>
            <person name="Park M."/>
            <person name="Yeom S.I."/>
            <person name="Kim Y.M."/>
            <person name="Lee J.M."/>
            <person name="Lee H.A."/>
            <person name="Seo E."/>
            <person name="Choi J."/>
            <person name="Cheong K."/>
            <person name="Kim K.T."/>
            <person name="Jung K."/>
            <person name="Lee G.W."/>
            <person name="Oh S.K."/>
            <person name="Bae C."/>
            <person name="Kim S.B."/>
            <person name="Lee H.Y."/>
            <person name="Kim S.Y."/>
            <person name="Kim M.S."/>
            <person name="Kang B.C."/>
            <person name="Jo Y.D."/>
            <person name="Yang H.B."/>
            <person name="Jeong H.J."/>
            <person name="Kang W.H."/>
            <person name="Kwon J.K."/>
            <person name="Shin C."/>
            <person name="Lim J.Y."/>
            <person name="Park J.H."/>
            <person name="Huh J.H."/>
            <person name="Kim J.S."/>
            <person name="Kim B.D."/>
            <person name="Cohen O."/>
            <person name="Paran I."/>
            <person name="Suh M.C."/>
            <person name="Lee S.B."/>
            <person name="Kim Y.K."/>
            <person name="Shin Y."/>
            <person name="Noh S.J."/>
            <person name="Park J."/>
            <person name="Seo Y.S."/>
            <person name="Kwon S.Y."/>
            <person name="Kim H.A."/>
            <person name="Park J.M."/>
            <person name="Kim H.J."/>
            <person name="Choi S.B."/>
            <person name="Bosland P.W."/>
            <person name="Reeves G."/>
            <person name="Jo S.H."/>
            <person name="Lee B.W."/>
            <person name="Cho H.T."/>
            <person name="Choi H.S."/>
            <person name="Lee M.S."/>
            <person name="Yu Y."/>
            <person name="Do Choi Y."/>
            <person name="Park B.S."/>
            <person name="van Deynze A."/>
            <person name="Ashrafi H."/>
            <person name="Hill T."/>
            <person name="Kim W.T."/>
            <person name="Pai H.S."/>
            <person name="Ahn H.K."/>
            <person name="Yeam I."/>
            <person name="Giovannoni J.J."/>
            <person name="Rose J.K."/>
            <person name="Sorensen I."/>
            <person name="Lee S.J."/>
            <person name="Kim R.W."/>
            <person name="Choi I.Y."/>
            <person name="Choi B.S."/>
            <person name="Lim J.S."/>
            <person name="Lee Y.H."/>
            <person name="Choi D."/>
        </authorList>
    </citation>
    <scope>NUCLEOTIDE SEQUENCE [LARGE SCALE GENOMIC DNA]</scope>
    <source>
        <strain evidence="12">cv. CM334</strain>
    </source>
</reference>
<evidence type="ECO:0000313" key="11">
    <source>
        <dbReference type="EMBL" id="PHT68736.1"/>
    </source>
</evidence>
<comment type="catalytic activity">
    <reaction evidence="7">
        <text>L-threonyl-[protein] + ATP = O-phospho-L-threonyl-[protein] + ADP + H(+)</text>
        <dbReference type="Rhea" id="RHEA:46608"/>
        <dbReference type="Rhea" id="RHEA-COMP:11060"/>
        <dbReference type="Rhea" id="RHEA-COMP:11605"/>
        <dbReference type="ChEBI" id="CHEBI:15378"/>
        <dbReference type="ChEBI" id="CHEBI:30013"/>
        <dbReference type="ChEBI" id="CHEBI:30616"/>
        <dbReference type="ChEBI" id="CHEBI:61977"/>
        <dbReference type="ChEBI" id="CHEBI:456216"/>
        <dbReference type="EC" id="2.7.11.1"/>
    </reaction>
</comment>
<keyword evidence="2" id="KW-0723">Serine/threonine-protein kinase</keyword>
<dbReference type="Proteomes" id="UP000222542">
    <property type="component" value="Unassembled WGS sequence"/>
</dbReference>
<dbReference type="EMBL" id="AYRZ02000011">
    <property type="protein sequence ID" value="PHT68736.1"/>
    <property type="molecule type" value="Genomic_DNA"/>
</dbReference>
<dbReference type="GO" id="GO:0004674">
    <property type="term" value="F:protein serine/threonine kinase activity"/>
    <property type="evidence" value="ECO:0007669"/>
    <property type="project" value="UniProtKB-KW"/>
</dbReference>
<accession>A0A2G2YG59</accession>
<keyword evidence="5" id="KW-0418">Kinase</keyword>
<dbReference type="FunFam" id="3.30.200.20:FF:001208">
    <property type="entry name" value="Putative DUF26-domain receptor-like protein kinase family protein"/>
    <property type="match status" value="1"/>
</dbReference>
<dbReference type="SMART" id="SM00220">
    <property type="entry name" value="S_TKc"/>
    <property type="match status" value="1"/>
</dbReference>
<dbReference type="PANTHER" id="PTHR47973">
    <property type="entry name" value="CYSTEINE-RICH RECEPTOR-LIKE PROTEIN KINASE 3"/>
    <property type="match status" value="1"/>
</dbReference>
<evidence type="ECO:0000256" key="5">
    <source>
        <dbReference type="ARBA" id="ARBA00022777"/>
    </source>
</evidence>
<keyword evidence="3" id="KW-0808">Transferase</keyword>
<dbReference type="InterPro" id="IPR011009">
    <property type="entry name" value="Kinase-like_dom_sf"/>
</dbReference>
<evidence type="ECO:0000256" key="4">
    <source>
        <dbReference type="ARBA" id="ARBA00022741"/>
    </source>
</evidence>
<keyword evidence="12" id="KW-1185">Reference proteome</keyword>
<evidence type="ECO:0000256" key="9">
    <source>
        <dbReference type="SAM" id="Phobius"/>
    </source>
</evidence>
<dbReference type="InterPro" id="IPR001245">
    <property type="entry name" value="Ser-Thr/Tyr_kinase_cat_dom"/>
</dbReference>
<dbReference type="Gramene" id="PHT68736">
    <property type="protein sequence ID" value="PHT68736"/>
    <property type="gene ID" value="T459_28223"/>
</dbReference>
<gene>
    <name evidence="11" type="ORF">T459_28223</name>
</gene>
<dbReference type="AlphaFoldDB" id="A0A2G2YG59"/>
<dbReference type="EC" id="2.7.11.1" evidence="1"/>
<evidence type="ECO:0000256" key="1">
    <source>
        <dbReference type="ARBA" id="ARBA00012513"/>
    </source>
</evidence>
<feature type="transmembrane region" description="Helical" evidence="9">
    <location>
        <begin position="313"/>
        <end position="337"/>
    </location>
</feature>
<dbReference type="SUPFAM" id="SSF56112">
    <property type="entry name" value="Protein kinase-like (PK-like)"/>
    <property type="match status" value="1"/>
</dbReference>
<evidence type="ECO:0000256" key="7">
    <source>
        <dbReference type="ARBA" id="ARBA00047899"/>
    </source>
</evidence>
<keyword evidence="9" id="KW-1133">Transmembrane helix</keyword>
<evidence type="ECO:0000256" key="2">
    <source>
        <dbReference type="ARBA" id="ARBA00022527"/>
    </source>
</evidence>
<proteinExistence type="predicted"/>
<sequence length="541" mass="60776">MKDLVENSQEIDWSVVPDSEISNYTQPDKIGEHSVIKKAVGKIDTNIGSTSVALVATEVLVDVGSVRKNVDDTSIGDKSIVILDDTPVVPRRIRKPAAISESLYVSKFDSGCSNVQGQPTKCIDKGPSTKHIFSIKHSFTISIIEPFLDMKLLSSFNKFVDKSLQLNSNPVYSKFVYNLANAFDFGVVTIKIKERFYTLGYAGVPLTDSHVDVFFHYFRKKSKYTLLDSIFYRLSFQDQCIYVYDSMRGARYRRVADKAVLAYLELIPNLLSSIDFRDKRSDGIPDAASFDIWMVDGFPTQKNTEGLSSIGKVVVIVIVVSSIIVLGVGSFIGIGVWKNKQIQKKRKGANDAEKLVEILHDISLNFKYSTLEKATGSFNEANKLGKGGFGMVYKDVLEDDREISIKRLFYNNTHRAVDFYNEVNIVSSVKHKNLTRLLGCSCSGPEILLVYEFLPNKSLDCFIFNPIKGKDLNWPRRFEIIIGMAEGLIYLHENTKSQIIHRDIKASNILLDRFHSKITDFGLSRLFQEGKSHISTAISGT</sequence>
<evidence type="ECO:0000313" key="12">
    <source>
        <dbReference type="Proteomes" id="UP000222542"/>
    </source>
</evidence>
<dbReference type="FunFam" id="1.10.510.10:FF:001023">
    <property type="entry name" value="Os07g0541700 protein"/>
    <property type="match status" value="1"/>
</dbReference>
<dbReference type="InterPro" id="IPR008271">
    <property type="entry name" value="Ser/Thr_kinase_AS"/>
</dbReference>
<name>A0A2G2YG59_CAPAN</name>
<keyword evidence="4" id="KW-0547">Nucleotide-binding</keyword>
<dbReference type="Gene3D" id="3.30.200.20">
    <property type="entry name" value="Phosphorylase Kinase, domain 1"/>
    <property type="match status" value="1"/>
</dbReference>
<dbReference type="PROSITE" id="PS50011">
    <property type="entry name" value="PROTEIN_KINASE_DOM"/>
    <property type="match status" value="1"/>
</dbReference>
<keyword evidence="9" id="KW-0472">Membrane</keyword>
<comment type="catalytic activity">
    <reaction evidence="8">
        <text>L-seryl-[protein] + ATP = O-phospho-L-seryl-[protein] + ADP + H(+)</text>
        <dbReference type="Rhea" id="RHEA:17989"/>
        <dbReference type="Rhea" id="RHEA-COMP:9863"/>
        <dbReference type="Rhea" id="RHEA-COMP:11604"/>
        <dbReference type="ChEBI" id="CHEBI:15378"/>
        <dbReference type="ChEBI" id="CHEBI:29999"/>
        <dbReference type="ChEBI" id="CHEBI:30616"/>
        <dbReference type="ChEBI" id="CHEBI:83421"/>
        <dbReference type="ChEBI" id="CHEBI:456216"/>
        <dbReference type="EC" id="2.7.11.1"/>
    </reaction>
</comment>
<dbReference type="Gene3D" id="1.10.510.10">
    <property type="entry name" value="Transferase(Phosphotransferase) domain 1"/>
    <property type="match status" value="1"/>
</dbReference>
<keyword evidence="6" id="KW-0067">ATP-binding</keyword>
<comment type="caution">
    <text evidence="11">The sequence shown here is derived from an EMBL/GenBank/DDBJ whole genome shotgun (WGS) entry which is preliminary data.</text>
</comment>
<keyword evidence="9" id="KW-0812">Transmembrane</keyword>
<dbReference type="PROSITE" id="PS00108">
    <property type="entry name" value="PROTEIN_KINASE_ST"/>
    <property type="match status" value="1"/>
</dbReference>
<reference evidence="11 12" key="2">
    <citation type="journal article" date="2017" name="Genome Biol.">
        <title>New reference genome sequences of hot pepper reveal the massive evolution of plant disease-resistance genes by retroduplication.</title>
        <authorList>
            <person name="Kim S."/>
            <person name="Park J."/>
            <person name="Yeom S.I."/>
            <person name="Kim Y.M."/>
            <person name="Seo E."/>
            <person name="Kim K.T."/>
            <person name="Kim M.S."/>
            <person name="Lee J.M."/>
            <person name="Cheong K."/>
            <person name="Shin H.S."/>
            <person name="Kim S.B."/>
            <person name="Han K."/>
            <person name="Lee J."/>
            <person name="Park M."/>
            <person name="Lee H.A."/>
            <person name="Lee H.Y."/>
            <person name="Lee Y."/>
            <person name="Oh S."/>
            <person name="Lee J.H."/>
            <person name="Choi E."/>
            <person name="Choi E."/>
            <person name="Lee S.E."/>
            <person name="Jeon J."/>
            <person name="Kim H."/>
            <person name="Choi G."/>
            <person name="Song H."/>
            <person name="Lee J."/>
            <person name="Lee S.C."/>
            <person name="Kwon J.K."/>
            <person name="Lee H.Y."/>
            <person name="Koo N."/>
            <person name="Hong Y."/>
            <person name="Kim R.W."/>
            <person name="Kang W.H."/>
            <person name="Huh J.H."/>
            <person name="Kang B.C."/>
            <person name="Yang T.J."/>
            <person name="Lee Y.H."/>
            <person name="Bennetzen J.L."/>
            <person name="Choi D."/>
        </authorList>
    </citation>
    <scope>NUCLEOTIDE SEQUENCE [LARGE SCALE GENOMIC DNA]</scope>
    <source>
        <strain evidence="12">cv. CM334</strain>
    </source>
</reference>
<organism evidence="11 12">
    <name type="scientific">Capsicum annuum</name>
    <name type="common">Capsicum pepper</name>
    <dbReference type="NCBI Taxonomy" id="4072"/>
    <lineage>
        <taxon>Eukaryota</taxon>
        <taxon>Viridiplantae</taxon>
        <taxon>Streptophyta</taxon>
        <taxon>Embryophyta</taxon>
        <taxon>Tracheophyta</taxon>
        <taxon>Spermatophyta</taxon>
        <taxon>Magnoliopsida</taxon>
        <taxon>eudicotyledons</taxon>
        <taxon>Gunneridae</taxon>
        <taxon>Pentapetalae</taxon>
        <taxon>asterids</taxon>
        <taxon>lamiids</taxon>
        <taxon>Solanales</taxon>
        <taxon>Solanaceae</taxon>
        <taxon>Solanoideae</taxon>
        <taxon>Capsiceae</taxon>
        <taxon>Capsicum</taxon>
    </lineage>
</organism>
<evidence type="ECO:0000259" key="10">
    <source>
        <dbReference type="PROSITE" id="PS50011"/>
    </source>
</evidence>
<dbReference type="Pfam" id="PF07714">
    <property type="entry name" value="PK_Tyr_Ser-Thr"/>
    <property type="match status" value="1"/>
</dbReference>
<evidence type="ECO:0000256" key="8">
    <source>
        <dbReference type="ARBA" id="ARBA00048679"/>
    </source>
</evidence>
<evidence type="ECO:0000256" key="3">
    <source>
        <dbReference type="ARBA" id="ARBA00022679"/>
    </source>
</evidence>
<dbReference type="InterPro" id="IPR000719">
    <property type="entry name" value="Prot_kinase_dom"/>
</dbReference>